<dbReference type="PANTHER" id="PTHR43531:SF11">
    <property type="entry name" value="METHYL-ACCEPTING CHEMOTAXIS PROTEIN 3"/>
    <property type="match status" value="1"/>
</dbReference>
<proteinExistence type="inferred from homology"/>
<dbReference type="SMART" id="SM00304">
    <property type="entry name" value="HAMP"/>
    <property type="match status" value="2"/>
</dbReference>
<dbReference type="EMBL" id="JAWXXV010000001">
    <property type="protein sequence ID" value="MDX5985618.1"/>
    <property type="molecule type" value="Genomic_DNA"/>
</dbReference>
<evidence type="ECO:0000256" key="3">
    <source>
        <dbReference type="PROSITE-ProRule" id="PRU00284"/>
    </source>
</evidence>
<reference evidence="8 9" key="1">
    <citation type="submission" date="2023-11" db="EMBL/GenBank/DDBJ databases">
        <title>MicrobeMod: A computational toolkit for identifying prokaryotic methylation and restriction-modification with nanopore sequencing.</title>
        <authorList>
            <person name="Crits-Christoph A."/>
            <person name="Kang S.C."/>
            <person name="Lee H."/>
            <person name="Ostrov N."/>
        </authorList>
    </citation>
    <scope>NUCLEOTIDE SEQUENCE [LARGE SCALE GENOMIC DNA]</scope>
    <source>
        <strain evidence="8 9">ATCC 14820</strain>
    </source>
</reference>
<dbReference type="Pfam" id="PF00015">
    <property type="entry name" value="MCPsignal"/>
    <property type="match status" value="1"/>
</dbReference>
<dbReference type="Proteomes" id="UP001279660">
    <property type="component" value="Unassembled WGS sequence"/>
</dbReference>
<organism evidence="8 9">
    <name type="scientific">Sphingomonas echinoides</name>
    <dbReference type="NCBI Taxonomy" id="59803"/>
    <lineage>
        <taxon>Bacteria</taxon>
        <taxon>Pseudomonadati</taxon>
        <taxon>Pseudomonadota</taxon>
        <taxon>Alphaproteobacteria</taxon>
        <taxon>Sphingomonadales</taxon>
        <taxon>Sphingomonadaceae</taxon>
        <taxon>Sphingomonas</taxon>
    </lineage>
</organism>
<feature type="domain" description="Methyl-accepting transducer" evidence="6">
    <location>
        <begin position="425"/>
        <end position="654"/>
    </location>
</feature>
<dbReference type="CDD" id="cd06225">
    <property type="entry name" value="HAMP"/>
    <property type="match status" value="1"/>
</dbReference>
<keyword evidence="9" id="KW-1185">Reference proteome</keyword>
<feature type="coiled-coil region" evidence="4">
    <location>
        <begin position="552"/>
        <end position="579"/>
    </location>
</feature>
<evidence type="ECO:0000259" key="6">
    <source>
        <dbReference type="PROSITE" id="PS50111"/>
    </source>
</evidence>
<accession>A0ABU4PN91</accession>
<dbReference type="InterPro" id="IPR051310">
    <property type="entry name" value="MCP_chemotaxis"/>
</dbReference>
<feature type="domain" description="HAMP" evidence="7">
    <location>
        <begin position="384"/>
        <end position="420"/>
    </location>
</feature>
<keyword evidence="3" id="KW-0807">Transducer</keyword>
<protein>
    <submittedName>
        <fullName evidence="8">Methyl-accepting chemotaxis protein</fullName>
    </submittedName>
</protein>
<feature type="region of interest" description="Disordered" evidence="5">
    <location>
        <begin position="675"/>
        <end position="704"/>
    </location>
</feature>
<evidence type="ECO:0000313" key="9">
    <source>
        <dbReference type="Proteomes" id="UP001279660"/>
    </source>
</evidence>
<dbReference type="Gene3D" id="1.10.287.950">
    <property type="entry name" value="Methyl-accepting chemotaxis protein"/>
    <property type="match status" value="1"/>
</dbReference>
<name>A0ABU4PN91_9SPHN</name>
<dbReference type="PRINTS" id="PR00260">
    <property type="entry name" value="CHEMTRNSDUCR"/>
</dbReference>
<dbReference type="Gene3D" id="3.30.450.20">
    <property type="entry name" value="PAS domain"/>
    <property type="match status" value="2"/>
</dbReference>
<keyword evidence="1" id="KW-0145">Chemotaxis</keyword>
<dbReference type="InterPro" id="IPR004090">
    <property type="entry name" value="Chemotax_Me-accpt_rcpt"/>
</dbReference>
<evidence type="ECO:0000259" key="7">
    <source>
        <dbReference type="PROSITE" id="PS50885"/>
    </source>
</evidence>
<evidence type="ECO:0000256" key="5">
    <source>
        <dbReference type="SAM" id="MobiDB-lite"/>
    </source>
</evidence>
<dbReference type="CDD" id="cd12913">
    <property type="entry name" value="PDC1_MCP_like"/>
    <property type="match status" value="1"/>
</dbReference>
<keyword evidence="4" id="KW-0175">Coiled coil</keyword>
<dbReference type="Gene3D" id="6.10.340.10">
    <property type="match status" value="1"/>
</dbReference>
<dbReference type="PROSITE" id="PS50885">
    <property type="entry name" value="HAMP"/>
    <property type="match status" value="2"/>
</dbReference>
<dbReference type="InterPro" id="IPR004089">
    <property type="entry name" value="MCPsignal_dom"/>
</dbReference>
<comment type="similarity">
    <text evidence="2">Belongs to the methyl-accepting chemotaxis (MCP) protein family.</text>
</comment>
<evidence type="ECO:0000256" key="2">
    <source>
        <dbReference type="ARBA" id="ARBA00029447"/>
    </source>
</evidence>
<dbReference type="PANTHER" id="PTHR43531">
    <property type="entry name" value="PROTEIN ICFG"/>
    <property type="match status" value="1"/>
</dbReference>
<evidence type="ECO:0000313" key="8">
    <source>
        <dbReference type="EMBL" id="MDX5985618.1"/>
    </source>
</evidence>
<dbReference type="SUPFAM" id="SSF58104">
    <property type="entry name" value="Methyl-accepting chemotaxis protein (MCP) signaling domain"/>
    <property type="match status" value="1"/>
</dbReference>
<feature type="domain" description="HAMP" evidence="7">
    <location>
        <begin position="309"/>
        <end position="361"/>
    </location>
</feature>
<comment type="caution">
    <text evidence="8">The sequence shown here is derived from an EMBL/GenBank/DDBJ whole genome shotgun (WGS) entry which is preliminary data.</text>
</comment>
<dbReference type="SMART" id="SM00283">
    <property type="entry name" value="MA"/>
    <property type="match status" value="1"/>
</dbReference>
<dbReference type="PROSITE" id="PS50111">
    <property type="entry name" value="CHEMOTAXIS_TRANSDUC_2"/>
    <property type="match status" value="1"/>
</dbReference>
<dbReference type="SUPFAM" id="SSF158472">
    <property type="entry name" value="HAMP domain-like"/>
    <property type="match status" value="1"/>
</dbReference>
<dbReference type="InterPro" id="IPR003660">
    <property type="entry name" value="HAMP_dom"/>
</dbReference>
<evidence type="ECO:0000256" key="1">
    <source>
        <dbReference type="ARBA" id="ARBA00022500"/>
    </source>
</evidence>
<dbReference type="Pfam" id="PF00672">
    <property type="entry name" value="HAMP"/>
    <property type="match status" value="2"/>
</dbReference>
<gene>
    <name evidence="8" type="ORF">SIL82_15285</name>
</gene>
<sequence>MKGALDVAFDAARTTAQSFSVLVNSTPSGARRDQFNAIMRRVLEQNPGFNGTYSAWEPNAIDGADAAFVNNRAKGSDDSGRYLPYWTRAANGSVAIQPLVEYNSAERHPNGLVKGGWYLGPRTNNQESILGPLPYTVQGKRVFLATMSVPISVGGKFVGVAGADYDLDFLQKLAIKTNGSLFSGKGIVLIVSDTGLIAANSADPTSIGKSAASVDPRWSQLEGIVRSGEAKVLDDAKEANIDVYSPIHLGRSTTPWSVVISVPRALVMAQADTLSATLGSRAISGVVWQLVLGLGVAVAAIFAISIAAARIARPIGECAEFADGIAREQLDQTLHIQQVDEVGTLAESLRKMQGDLKTSITRRAEEQAKSLLVVDTLLTNLGGLSRGDLTVDITTTFAPEFDELKNNFNAALLNLRQLIGAVGESTAGILTGSGEIAQASEDLARRTESNAASLEQTSAAIAQMDNRLKATAVASGQTVARADQAIATVGGGRETADEAVQAMGRVSHSAEGIDSVIEGLDKIAFQTRVLAMNAAVEAGRAGDAGRGFAVVADLVSALAMRAEEEAKRARDQLTVTQTEIVTAVKAVERVDVALANIAGDVDAVHQLLGSMASDSQAQSAAITEISAAINEMDRSTQQNAAMVEETSAAARNLSTEVVSLSEQASQFKVETSAKRVVPQPARSNGKARPTVTGATVEPGGWVRH</sequence>
<evidence type="ECO:0000256" key="4">
    <source>
        <dbReference type="SAM" id="Coils"/>
    </source>
</evidence>